<keyword evidence="2" id="KW-1185">Reference proteome</keyword>
<dbReference type="Pfam" id="PF19741">
    <property type="entry name" value="DUF6230"/>
    <property type="match status" value="1"/>
</dbReference>
<accession>A0ABU8DUP8</accession>
<reference evidence="1 2" key="1">
    <citation type="submission" date="2024-03" db="EMBL/GenBank/DDBJ databases">
        <title>Draft genome sequence of Klenkia sp. LSe6-5.</title>
        <authorList>
            <person name="Duangmal K."/>
            <person name="Chantavorakit T."/>
        </authorList>
    </citation>
    <scope>NUCLEOTIDE SEQUENCE [LARGE SCALE GENOMIC DNA]</scope>
    <source>
        <strain evidence="1 2">LSe6-5</strain>
    </source>
</reference>
<gene>
    <name evidence="1" type="ORF">TEK04_11530</name>
</gene>
<dbReference type="InterPro" id="IPR046198">
    <property type="entry name" value="DUF6230"/>
</dbReference>
<organism evidence="1 2">
    <name type="scientific">Klenkia sesuvii</name>
    <dbReference type="NCBI Taxonomy" id="3103137"/>
    <lineage>
        <taxon>Bacteria</taxon>
        <taxon>Bacillati</taxon>
        <taxon>Actinomycetota</taxon>
        <taxon>Actinomycetes</taxon>
        <taxon>Geodermatophilales</taxon>
        <taxon>Geodermatophilaceae</taxon>
        <taxon>Klenkia</taxon>
    </lineage>
</organism>
<comment type="caution">
    <text evidence="1">The sequence shown here is derived from an EMBL/GenBank/DDBJ whole genome shotgun (WGS) entry which is preliminary data.</text>
</comment>
<dbReference type="EMBL" id="JBAPLU010000010">
    <property type="protein sequence ID" value="MEI4272353.1"/>
    <property type="molecule type" value="Genomic_DNA"/>
</dbReference>
<evidence type="ECO:0000313" key="2">
    <source>
        <dbReference type="Proteomes" id="UP001361570"/>
    </source>
</evidence>
<dbReference type="RefSeq" id="WP_336404491.1">
    <property type="nucleotide sequence ID" value="NZ_JBAPLU010000010.1"/>
</dbReference>
<name>A0ABU8DUP8_9ACTN</name>
<dbReference type="Proteomes" id="UP001361570">
    <property type="component" value="Unassembled WGS sequence"/>
</dbReference>
<evidence type="ECO:0000313" key="1">
    <source>
        <dbReference type="EMBL" id="MEI4272353.1"/>
    </source>
</evidence>
<protein>
    <submittedName>
        <fullName evidence="1">DUF6230 family protein</fullName>
    </submittedName>
</protein>
<sequence>MVAADVAGRSGTRLRAVPVAAAGVVALGTMFQMVSADVLAVNFTASDNAYRIYTDRVVGQQAAGYLGAQARSAGDAPAMQFGFQQADLYGLCAIATDELPVLGAVSFVLTAGEPVDGAVSDGADGAINTTALRLATDSLSGTGENIARLTLGQSADTLDMGGTPFAGPVGGFGLQADVMQIGGLDASSYGIDLQGDVTLPNLSIRVVPGAVDKGTCVP</sequence>
<proteinExistence type="predicted"/>